<dbReference type="PANTHER" id="PTHR30055:SF226">
    <property type="entry name" value="HTH-TYPE TRANSCRIPTIONAL REGULATOR PKSA"/>
    <property type="match status" value="1"/>
</dbReference>
<dbReference type="InterPro" id="IPR009057">
    <property type="entry name" value="Homeodomain-like_sf"/>
</dbReference>
<dbReference type="AlphaFoldDB" id="A0A3S1J4L2"/>
<dbReference type="Proteomes" id="UP000271624">
    <property type="component" value="Unassembled WGS sequence"/>
</dbReference>
<keyword evidence="2" id="KW-0233">DNA recombination</keyword>
<dbReference type="Gene3D" id="1.10.443.10">
    <property type="entry name" value="Intergrase catalytic core"/>
    <property type="match status" value="1"/>
</dbReference>
<evidence type="ECO:0000256" key="2">
    <source>
        <dbReference type="ARBA" id="ARBA00023172"/>
    </source>
</evidence>
<sequence length="414" mass="46293">MMSQTSSTRQRLVQAALELFVDQGVTNTTTRQIAELAEVNEVTLFRQFGNKHGLVLALIEESGAFESLGESLVLLTSPSEDTYQVLREYVDKVLLALERVPELIRSLVGEASQYPIENRRALGHGLAQVNQTMGQYLASVIEQENLTTNLSSETIACLLNVVILGYAVTKFTITTEQSELWERDTFIDNAVNLFLNGAMSKSTTSVNSVSMSIVKTSSTGAMSREVADLPANLVHQILQQAKKTGLQDYALAYVLFAAGLSVDEIISLQRTHEIYDTQAHILQIITHESTRQVPVNQWIMGKRYGSYNNNPLTKWLKSRKDNETVMFLNETGAPASQLDIQQRWEKWTQDILTPEGAPLINQAQQTWRIEMLMRGMSLENLSILTGCTITQLQPLARRAKEKAAIEQATRLDQK</sequence>
<dbReference type="InterPro" id="IPR050109">
    <property type="entry name" value="HTH-type_TetR-like_transc_reg"/>
</dbReference>
<keyword evidence="6" id="KW-1185">Reference proteome</keyword>
<evidence type="ECO:0000313" key="5">
    <source>
        <dbReference type="EMBL" id="RUT07635.1"/>
    </source>
</evidence>
<evidence type="ECO:0000313" key="6">
    <source>
        <dbReference type="Proteomes" id="UP000271624"/>
    </source>
</evidence>
<evidence type="ECO:0000256" key="1">
    <source>
        <dbReference type="ARBA" id="ARBA00023125"/>
    </source>
</evidence>
<evidence type="ECO:0000259" key="4">
    <source>
        <dbReference type="PROSITE" id="PS50977"/>
    </source>
</evidence>
<organism evidence="5 6">
    <name type="scientific">Dulcicalothrix desertica PCC 7102</name>
    <dbReference type="NCBI Taxonomy" id="232991"/>
    <lineage>
        <taxon>Bacteria</taxon>
        <taxon>Bacillati</taxon>
        <taxon>Cyanobacteriota</taxon>
        <taxon>Cyanophyceae</taxon>
        <taxon>Nostocales</taxon>
        <taxon>Calotrichaceae</taxon>
        <taxon>Dulcicalothrix</taxon>
    </lineage>
</organism>
<keyword evidence="1 3" id="KW-0238">DNA-binding</keyword>
<dbReference type="SUPFAM" id="SSF46689">
    <property type="entry name" value="Homeodomain-like"/>
    <property type="match status" value="1"/>
</dbReference>
<dbReference type="SUPFAM" id="SSF56349">
    <property type="entry name" value="DNA breaking-rejoining enzymes"/>
    <property type="match status" value="1"/>
</dbReference>
<proteinExistence type="predicted"/>
<dbReference type="GO" id="GO:0015074">
    <property type="term" value="P:DNA integration"/>
    <property type="evidence" value="ECO:0007669"/>
    <property type="project" value="InterPro"/>
</dbReference>
<reference evidence="5" key="1">
    <citation type="submission" date="2018-12" db="EMBL/GenBank/DDBJ databases">
        <authorList>
            <person name="Will S."/>
            <person name="Neumann-Schaal M."/>
            <person name="Henke P."/>
        </authorList>
    </citation>
    <scope>NUCLEOTIDE SEQUENCE</scope>
    <source>
        <strain evidence="5">PCC 7102</strain>
    </source>
</reference>
<protein>
    <recommendedName>
        <fullName evidence="4">HTH tetR-type domain-containing protein</fullName>
    </recommendedName>
</protein>
<reference evidence="5" key="2">
    <citation type="journal article" date="2019" name="Genome Biol. Evol.">
        <title>Day and night: Metabolic profiles and evolutionary relationships of six axenic non-marine cyanobacteria.</title>
        <authorList>
            <person name="Will S.E."/>
            <person name="Henke P."/>
            <person name="Boedeker C."/>
            <person name="Huang S."/>
            <person name="Brinkmann H."/>
            <person name="Rohde M."/>
            <person name="Jarek M."/>
            <person name="Friedl T."/>
            <person name="Seufert S."/>
            <person name="Schumacher M."/>
            <person name="Overmann J."/>
            <person name="Neumann-Schaal M."/>
            <person name="Petersen J."/>
        </authorList>
    </citation>
    <scope>NUCLEOTIDE SEQUENCE [LARGE SCALE GENOMIC DNA]</scope>
    <source>
        <strain evidence="5">PCC 7102</strain>
    </source>
</reference>
<dbReference type="PANTHER" id="PTHR30055">
    <property type="entry name" value="HTH-TYPE TRANSCRIPTIONAL REGULATOR RUTR"/>
    <property type="match status" value="1"/>
</dbReference>
<feature type="domain" description="HTH tetR-type" evidence="4">
    <location>
        <begin position="6"/>
        <end position="66"/>
    </location>
</feature>
<feature type="DNA-binding region" description="H-T-H motif" evidence="3">
    <location>
        <begin position="29"/>
        <end position="48"/>
    </location>
</feature>
<gene>
    <name evidence="5" type="ORF">DSM106972_018950</name>
</gene>
<dbReference type="GO" id="GO:0003700">
    <property type="term" value="F:DNA-binding transcription factor activity"/>
    <property type="evidence" value="ECO:0007669"/>
    <property type="project" value="TreeGrafter"/>
</dbReference>
<dbReference type="RefSeq" id="WP_170213566.1">
    <property type="nucleotide sequence ID" value="NZ_RSCL01000004.1"/>
</dbReference>
<name>A0A3S1J4L2_9CYAN</name>
<dbReference type="Gene3D" id="1.10.357.10">
    <property type="entry name" value="Tetracycline Repressor, domain 2"/>
    <property type="match status" value="1"/>
</dbReference>
<dbReference type="PRINTS" id="PR00455">
    <property type="entry name" value="HTHTETR"/>
</dbReference>
<dbReference type="EMBL" id="RSCL01000004">
    <property type="protein sequence ID" value="RUT07635.1"/>
    <property type="molecule type" value="Genomic_DNA"/>
</dbReference>
<comment type="caution">
    <text evidence="5">The sequence shown here is derived from an EMBL/GenBank/DDBJ whole genome shotgun (WGS) entry which is preliminary data.</text>
</comment>
<dbReference type="InterPro" id="IPR001647">
    <property type="entry name" value="HTH_TetR"/>
</dbReference>
<dbReference type="GO" id="GO:0006310">
    <property type="term" value="P:DNA recombination"/>
    <property type="evidence" value="ECO:0007669"/>
    <property type="project" value="UniProtKB-KW"/>
</dbReference>
<evidence type="ECO:0000256" key="3">
    <source>
        <dbReference type="PROSITE-ProRule" id="PRU00335"/>
    </source>
</evidence>
<dbReference type="Pfam" id="PF00440">
    <property type="entry name" value="TetR_N"/>
    <property type="match status" value="1"/>
</dbReference>
<dbReference type="InterPro" id="IPR011010">
    <property type="entry name" value="DNA_brk_join_enz"/>
</dbReference>
<dbReference type="InterPro" id="IPR013762">
    <property type="entry name" value="Integrase-like_cat_sf"/>
</dbReference>
<dbReference type="GO" id="GO:0000976">
    <property type="term" value="F:transcription cis-regulatory region binding"/>
    <property type="evidence" value="ECO:0007669"/>
    <property type="project" value="TreeGrafter"/>
</dbReference>
<accession>A0A3S1J4L2</accession>
<dbReference type="PROSITE" id="PS50977">
    <property type="entry name" value="HTH_TETR_2"/>
    <property type="match status" value="1"/>
</dbReference>